<dbReference type="Proteomes" id="UP000789920">
    <property type="component" value="Unassembled WGS sequence"/>
</dbReference>
<protein>
    <submittedName>
        <fullName evidence="1">35134_t:CDS:1</fullName>
    </submittedName>
</protein>
<dbReference type="EMBL" id="CAJVQC010014584">
    <property type="protein sequence ID" value="CAG8658572.1"/>
    <property type="molecule type" value="Genomic_DNA"/>
</dbReference>
<gene>
    <name evidence="1" type="ORF">RPERSI_LOCUS8174</name>
</gene>
<keyword evidence="2" id="KW-1185">Reference proteome</keyword>
<evidence type="ECO:0000313" key="1">
    <source>
        <dbReference type="EMBL" id="CAG8658572.1"/>
    </source>
</evidence>
<reference evidence="1" key="1">
    <citation type="submission" date="2021-06" db="EMBL/GenBank/DDBJ databases">
        <authorList>
            <person name="Kallberg Y."/>
            <person name="Tangrot J."/>
            <person name="Rosling A."/>
        </authorList>
    </citation>
    <scope>NUCLEOTIDE SEQUENCE</scope>
    <source>
        <strain evidence="1">MA461A</strain>
    </source>
</reference>
<proteinExistence type="predicted"/>
<organism evidence="1 2">
    <name type="scientific">Racocetra persica</name>
    <dbReference type="NCBI Taxonomy" id="160502"/>
    <lineage>
        <taxon>Eukaryota</taxon>
        <taxon>Fungi</taxon>
        <taxon>Fungi incertae sedis</taxon>
        <taxon>Mucoromycota</taxon>
        <taxon>Glomeromycotina</taxon>
        <taxon>Glomeromycetes</taxon>
        <taxon>Diversisporales</taxon>
        <taxon>Gigasporaceae</taxon>
        <taxon>Racocetra</taxon>
    </lineage>
</organism>
<name>A0ACA9NP09_9GLOM</name>
<feature type="non-terminal residue" evidence="1">
    <location>
        <position position="1"/>
    </location>
</feature>
<comment type="caution">
    <text evidence="1">The sequence shown here is derived from an EMBL/GenBank/DDBJ whole genome shotgun (WGS) entry which is preliminary data.</text>
</comment>
<accession>A0ACA9NP09</accession>
<evidence type="ECO:0000313" key="2">
    <source>
        <dbReference type="Proteomes" id="UP000789920"/>
    </source>
</evidence>
<sequence length="41" mass="4600">LLYGDSENYEIINHNDFNNSTNDGFNNSFNNDSITALMIAS</sequence>